<evidence type="ECO:0000256" key="1">
    <source>
        <dbReference type="ARBA" id="ARBA00022741"/>
    </source>
</evidence>
<protein>
    <submittedName>
        <fullName evidence="8">Nitrogen regulation protein NR(I)</fullName>
    </submittedName>
</protein>
<dbReference type="SUPFAM" id="SSF46689">
    <property type="entry name" value="Homeodomain-like"/>
    <property type="match status" value="1"/>
</dbReference>
<dbReference type="GO" id="GO:0000160">
    <property type="term" value="P:phosphorelay signal transduction system"/>
    <property type="evidence" value="ECO:0007669"/>
    <property type="project" value="InterPro"/>
</dbReference>
<dbReference type="Gene3D" id="3.40.50.2300">
    <property type="match status" value="1"/>
</dbReference>
<reference evidence="8 9" key="1">
    <citation type="submission" date="2019-02" db="EMBL/GenBank/DDBJ databases">
        <title>Deep-cultivation of Planctomycetes and their phenomic and genomic characterization uncovers novel biology.</title>
        <authorList>
            <person name="Wiegand S."/>
            <person name="Jogler M."/>
            <person name="Boedeker C."/>
            <person name="Pinto D."/>
            <person name="Vollmers J."/>
            <person name="Rivas-Marin E."/>
            <person name="Kohn T."/>
            <person name="Peeters S.H."/>
            <person name="Heuer A."/>
            <person name="Rast P."/>
            <person name="Oberbeckmann S."/>
            <person name="Bunk B."/>
            <person name="Jeske O."/>
            <person name="Meyerdierks A."/>
            <person name="Storesund J.E."/>
            <person name="Kallscheuer N."/>
            <person name="Luecker S."/>
            <person name="Lage O.M."/>
            <person name="Pohl T."/>
            <person name="Merkel B.J."/>
            <person name="Hornburger P."/>
            <person name="Mueller R.-W."/>
            <person name="Bruemmer F."/>
            <person name="Labrenz M."/>
            <person name="Spormann A.M."/>
            <person name="Op Den Camp H."/>
            <person name="Overmann J."/>
            <person name="Amann R."/>
            <person name="Jetten M.S.M."/>
            <person name="Mascher T."/>
            <person name="Medema M.H."/>
            <person name="Devos D.P."/>
            <person name="Kaster A.-K."/>
            <person name="Ovreas L."/>
            <person name="Rohde M."/>
            <person name="Galperin M.Y."/>
            <person name="Jogler C."/>
        </authorList>
    </citation>
    <scope>NUCLEOTIDE SEQUENCE [LARGE SCALE GENOMIC DNA]</scope>
    <source>
        <strain evidence="8 9">Pla108</strain>
    </source>
</reference>
<dbReference type="SMART" id="SM00382">
    <property type="entry name" value="AAA"/>
    <property type="match status" value="1"/>
</dbReference>
<dbReference type="CDD" id="cd00156">
    <property type="entry name" value="REC"/>
    <property type="match status" value="1"/>
</dbReference>
<dbReference type="Pfam" id="PF25601">
    <property type="entry name" value="AAA_lid_14"/>
    <property type="match status" value="1"/>
</dbReference>
<evidence type="ECO:0000256" key="3">
    <source>
        <dbReference type="ARBA" id="ARBA00023015"/>
    </source>
</evidence>
<feature type="domain" description="Response regulatory" evidence="7">
    <location>
        <begin position="6"/>
        <end position="120"/>
    </location>
</feature>
<evidence type="ECO:0000256" key="4">
    <source>
        <dbReference type="ARBA" id="ARBA00023163"/>
    </source>
</evidence>
<dbReference type="RefSeq" id="WP_146444502.1">
    <property type="nucleotide sequence ID" value="NZ_SJPR01000002.1"/>
</dbReference>
<dbReference type="InterPro" id="IPR003593">
    <property type="entry name" value="AAA+_ATPase"/>
</dbReference>
<dbReference type="SUPFAM" id="SSF52540">
    <property type="entry name" value="P-loop containing nucleoside triphosphate hydrolases"/>
    <property type="match status" value="1"/>
</dbReference>
<evidence type="ECO:0000313" key="8">
    <source>
        <dbReference type="EMBL" id="TWT97572.1"/>
    </source>
</evidence>
<dbReference type="Gene3D" id="1.10.10.60">
    <property type="entry name" value="Homeodomain-like"/>
    <property type="match status" value="1"/>
</dbReference>
<dbReference type="PRINTS" id="PR01590">
    <property type="entry name" value="HTHFIS"/>
</dbReference>
<dbReference type="Gene3D" id="1.10.8.60">
    <property type="match status" value="1"/>
</dbReference>
<name>A0A5C6AC14_9BACT</name>
<organism evidence="8 9">
    <name type="scientific">Botrimarina colliarenosi</name>
    <dbReference type="NCBI Taxonomy" id="2528001"/>
    <lineage>
        <taxon>Bacteria</taxon>
        <taxon>Pseudomonadati</taxon>
        <taxon>Planctomycetota</taxon>
        <taxon>Planctomycetia</taxon>
        <taxon>Pirellulales</taxon>
        <taxon>Lacipirellulaceae</taxon>
        <taxon>Botrimarina</taxon>
    </lineage>
</organism>
<dbReference type="InterPro" id="IPR001789">
    <property type="entry name" value="Sig_transdc_resp-reg_receiver"/>
</dbReference>
<proteinExistence type="predicted"/>
<dbReference type="CDD" id="cd00009">
    <property type="entry name" value="AAA"/>
    <property type="match status" value="1"/>
</dbReference>
<evidence type="ECO:0000256" key="2">
    <source>
        <dbReference type="ARBA" id="ARBA00022840"/>
    </source>
</evidence>
<comment type="caution">
    <text evidence="8">The sequence shown here is derived from an EMBL/GenBank/DDBJ whole genome shotgun (WGS) entry which is preliminary data.</text>
</comment>
<dbReference type="AlphaFoldDB" id="A0A5C6AC14"/>
<keyword evidence="1" id="KW-0547">Nucleotide-binding</keyword>
<keyword evidence="9" id="KW-1185">Reference proteome</keyword>
<evidence type="ECO:0000313" key="9">
    <source>
        <dbReference type="Proteomes" id="UP000317421"/>
    </source>
</evidence>
<dbReference type="PANTHER" id="PTHR32071">
    <property type="entry name" value="TRANSCRIPTIONAL REGULATORY PROTEIN"/>
    <property type="match status" value="1"/>
</dbReference>
<dbReference type="InterPro" id="IPR027417">
    <property type="entry name" value="P-loop_NTPase"/>
</dbReference>
<feature type="modified residue" description="4-aspartylphosphate" evidence="5">
    <location>
        <position position="55"/>
    </location>
</feature>
<keyword evidence="5" id="KW-0597">Phosphoprotein</keyword>
<gene>
    <name evidence="8" type="primary">glnG_1</name>
    <name evidence="8" type="ORF">Pla108_17240</name>
</gene>
<dbReference type="Proteomes" id="UP000317421">
    <property type="component" value="Unassembled WGS sequence"/>
</dbReference>
<dbReference type="GO" id="GO:0005524">
    <property type="term" value="F:ATP binding"/>
    <property type="evidence" value="ECO:0007669"/>
    <property type="project" value="UniProtKB-KW"/>
</dbReference>
<dbReference type="PROSITE" id="PS50045">
    <property type="entry name" value="SIGMA54_INTERACT_4"/>
    <property type="match status" value="1"/>
</dbReference>
<dbReference type="InterPro" id="IPR009057">
    <property type="entry name" value="Homeodomain-like_sf"/>
</dbReference>
<dbReference type="GO" id="GO:0043565">
    <property type="term" value="F:sequence-specific DNA binding"/>
    <property type="evidence" value="ECO:0007669"/>
    <property type="project" value="InterPro"/>
</dbReference>
<dbReference type="PROSITE" id="PS50110">
    <property type="entry name" value="RESPONSE_REGULATORY"/>
    <property type="match status" value="1"/>
</dbReference>
<dbReference type="InterPro" id="IPR011006">
    <property type="entry name" value="CheY-like_superfamily"/>
</dbReference>
<dbReference type="GO" id="GO:0006355">
    <property type="term" value="P:regulation of DNA-templated transcription"/>
    <property type="evidence" value="ECO:0007669"/>
    <property type="project" value="InterPro"/>
</dbReference>
<dbReference type="SUPFAM" id="SSF52172">
    <property type="entry name" value="CheY-like"/>
    <property type="match status" value="1"/>
</dbReference>
<feature type="domain" description="Sigma-54 factor interaction" evidence="6">
    <location>
        <begin position="156"/>
        <end position="383"/>
    </location>
</feature>
<keyword evidence="4" id="KW-0804">Transcription</keyword>
<accession>A0A5C6AC14</accession>
<keyword evidence="3" id="KW-0805">Transcription regulation</keyword>
<evidence type="ECO:0000259" key="6">
    <source>
        <dbReference type="PROSITE" id="PS50045"/>
    </source>
</evidence>
<dbReference type="Gene3D" id="3.40.50.300">
    <property type="entry name" value="P-loop containing nucleotide triphosphate hydrolases"/>
    <property type="match status" value="1"/>
</dbReference>
<evidence type="ECO:0000256" key="5">
    <source>
        <dbReference type="PROSITE-ProRule" id="PRU00169"/>
    </source>
</evidence>
<dbReference type="InterPro" id="IPR058031">
    <property type="entry name" value="AAA_lid_NorR"/>
</dbReference>
<dbReference type="SMART" id="SM00448">
    <property type="entry name" value="REC"/>
    <property type="match status" value="1"/>
</dbReference>
<dbReference type="Pfam" id="PF00158">
    <property type="entry name" value="Sigma54_activat"/>
    <property type="match status" value="1"/>
</dbReference>
<dbReference type="InterPro" id="IPR002078">
    <property type="entry name" value="Sigma_54_int"/>
</dbReference>
<sequence>MPDGPVVLVIDDDPLVSVVVRRALEGLRHRLFTAGDGATGIAAVTERRPDVVILDNVLPDGLGLGALSEIHLLAPNVPILFVTARGTGGAAIEAMKLCAFDYLPKPLDPPKLRLQIERALALRTVTLERAKVAAGVEKAIWPPLPGPAIPSQPAGLIGDCSAMQTVFKSIGKVARQEIAVLISGEHGTGKESVAREIHAHSHRAMGPFVKVHCRGMSERRLDEELFGRVETPDDSGGGRAAEAASGTLVLQEIGAASLGLQAKLLSAVRDGYYESGDGHRRPFSCRLIAITTEDLEIKARAGEFRSDFYYTLSSFVIALPPVRQRHGDLRLLVECSVKKLQPIAAAFGVKDPHVSDEAMQALASHLWPGNIDELESVLKRALIEQKGNILLPNELLQAVSGQSAVPTAERPGASRYVTDWASFVDMRVEAGSDTLYADAIAETERNLFMRILRYTRGNQAQAARSLGITRASLRKKLRLHGMTAKPREE</sequence>
<dbReference type="InterPro" id="IPR002197">
    <property type="entry name" value="HTH_Fis"/>
</dbReference>
<dbReference type="Pfam" id="PF00072">
    <property type="entry name" value="Response_reg"/>
    <property type="match status" value="1"/>
</dbReference>
<evidence type="ECO:0000259" key="7">
    <source>
        <dbReference type="PROSITE" id="PS50110"/>
    </source>
</evidence>
<dbReference type="OrthoDB" id="236239at2"/>
<dbReference type="Pfam" id="PF02954">
    <property type="entry name" value="HTH_8"/>
    <property type="match status" value="1"/>
</dbReference>
<dbReference type="EMBL" id="SJPR01000002">
    <property type="protein sequence ID" value="TWT97572.1"/>
    <property type="molecule type" value="Genomic_DNA"/>
</dbReference>
<keyword evidence="2" id="KW-0067">ATP-binding</keyword>